<dbReference type="Gene3D" id="4.10.520.10">
    <property type="entry name" value="IHF-like DNA-binding proteins"/>
    <property type="match status" value="1"/>
</dbReference>
<dbReference type="AlphaFoldDB" id="A0A1N7MND9"/>
<protein>
    <submittedName>
        <fullName evidence="4">DNA-binding protein</fullName>
    </submittedName>
</protein>
<dbReference type="InterPro" id="IPR000119">
    <property type="entry name" value="Hist_DNA-bd"/>
</dbReference>
<feature type="compositionally biased region" description="Gly residues" evidence="3">
    <location>
        <begin position="71"/>
        <end position="85"/>
    </location>
</feature>
<sequence length="183" mass="18487">MSKSRKQTAGHGKAEADGPARKDTAAAEATAPEAAVSEEVAPETTAPPEPGPAASGVLPTLASDGPRPGLAIGGGITLVGQGGGADLSVPEPSEVTMLRMKDIVDRVVAQTGQKKRDVKPLAEAVLEVLGAALAAGDEVNLPGLGKMRVSRRQAKPDGEMLTLKLRRKAGAGPSEGADDDAEE</sequence>
<accession>A0A1N7MND9</accession>
<organism evidence="4 5">
    <name type="scientific">Phaeovulum vinaykumarii</name>
    <dbReference type="NCBI Taxonomy" id="407234"/>
    <lineage>
        <taxon>Bacteria</taxon>
        <taxon>Pseudomonadati</taxon>
        <taxon>Pseudomonadota</taxon>
        <taxon>Alphaproteobacteria</taxon>
        <taxon>Rhodobacterales</taxon>
        <taxon>Paracoccaceae</taxon>
        <taxon>Phaeovulum</taxon>
    </lineage>
</organism>
<dbReference type="InterPro" id="IPR010992">
    <property type="entry name" value="IHF-like_DNA-bd_dom_sf"/>
</dbReference>
<dbReference type="CDD" id="cd00591">
    <property type="entry name" value="HU_IHF"/>
    <property type="match status" value="1"/>
</dbReference>
<dbReference type="SUPFAM" id="SSF47729">
    <property type="entry name" value="IHF-like DNA-binding proteins"/>
    <property type="match status" value="1"/>
</dbReference>
<dbReference type="OrthoDB" id="7873378at2"/>
<dbReference type="Pfam" id="PF00216">
    <property type="entry name" value="Bac_DNA_binding"/>
    <property type="match status" value="1"/>
</dbReference>
<dbReference type="STRING" id="407234.SAMN05421795_108132"/>
<name>A0A1N7MND9_9RHOB</name>
<reference evidence="5" key="1">
    <citation type="submission" date="2017-01" db="EMBL/GenBank/DDBJ databases">
        <authorList>
            <person name="Varghese N."/>
            <person name="Submissions S."/>
        </authorList>
    </citation>
    <scope>NUCLEOTIDE SEQUENCE [LARGE SCALE GENOMIC DNA]</scope>
    <source>
        <strain evidence="5">DSM 18714</strain>
    </source>
</reference>
<keyword evidence="5" id="KW-1185">Reference proteome</keyword>
<dbReference type="EMBL" id="FTOM01000008">
    <property type="protein sequence ID" value="SIS87655.1"/>
    <property type="molecule type" value="Genomic_DNA"/>
</dbReference>
<evidence type="ECO:0000313" key="5">
    <source>
        <dbReference type="Proteomes" id="UP000186098"/>
    </source>
</evidence>
<comment type="similarity">
    <text evidence="1">Belongs to the bacterial histone-like protein family.</text>
</comment>
<dbReference type="GO" id="GO:0030527">
    <property type="term" value="F:structural constituent of chromatin"/>
    <property type="evidence" value="ECO:0007669"/>
    <property type="project" value="InterPro"/>
</dbReference>
<feature type="compositionally biased region" description="Low complexity" evidence="3">
    <location>
        <begin position="26"/>
        <end position="44"/>
    </location>
</feature>
<proteinExistence type="inferred from homology"/>
<evidence type="ECO:0000256" key="2">
    <source>
        <dbReference type="ARBA" id="ARBA00023125"/>
    </source>
</evidence>
<dbReference type="RefSeq" id="WP_083947782.1">
    <property type="nucleotide sequence ID" value="NZ_FTOM01000008.1"/>
</dbReference>
<gene>
    <name evidence="4" type="ORF">SAMN05421795_108132</name>
</gene>
<evidence type="ECO:0000256" key="1">
    <source>
        <dbReference type="ARBA" id="ARBA00010529"/>
    </source>
</evidence>
<feature type="region of interest" description="Disordered" evidence="3">
    <location>
        <begin position="1"/>
        <end position="87"/>
    </location>
</feature>
<dbReference type="GO" id="GO:0003677">
    <property type="term" value="F:DNA binding"/>
    <property type="evidence" value="ECO:0007669"/>
    <property type="project" value="UniProtKB-KW"/>
</dbReference>
<dbReference type="Proteomes" id="UP000186098">
    <property type="component" value="Unassembled WGS sequence"/>
</dbReference>
<keyword evidence="2 4" id="KW-0238">DNA-binding</keyword>
<evidence type="ECO:0000256" key="3">
    <source>
        <dbReference type="SAM" id="MobiDB-lite"/>
    </source>
</evidence>
<feature type="region of interest" description="Disordered" evidence="3">
    <location>
        <begin position="150"/>
        <end position="183"/>
    </location>
</feature>
<evidence type="ECO:0000313" key="4">
    <source>
        <dbReference type="EMBL" id="SIS87655.1"/>
    </source>
</evidence>
<feature type="compositionally biased region" description="Basic and acidic residues" evidence="3">
    <location>
        <begin position="12"/>
        <end position="25"/>
    </location>
</feature>